<dbReference type="InterPro" id="IPR050472">
    <property type="entry name" value="Anth_synth/Amidotransfase"/>
</dbReference>
<protein>
    <submittedName>
        <fullName evidence="3">Aminodeoxychorismate/anthranilate synthase component 2</fullName>
        <ecNumber evidence="3">2.6.1.85</ecNumber>
    </submittedName>
</protein>
<dbReference type="PANTHER" id="PTHR43418">
    <property type="entry name" value="MULTIFUNCTIONAL TRYPTOPHAN BIOSYNTHESIS PROTEIN-RELATED"/>
    <property type="match status" value="1"/>
</dbReference>
<dbReference type="PATRIC" id="fig|294.194.peg.6592"/>
<dbReference type="PANTHER" id="PTHR43418:SF4">
    <property type="entry name" value="MULTIFUNCTIONAL TRYPTOPHAN BIOSYNTHESIS PROTEIN"/>
    <property type="match status" value="1"/>
</dbReference>
<dbReference type="PRINTS" id="PR00096">
    <property type="entry name" value="GATASE"/>
</dbReference>
<dbReference type="PRINTS" id="PR00099">
    <property type="entry name" value="CPSGATASE"/>
</dbReference>
<dbReference type="InterPro" id="IPR006221">
    <property type="entry name" value="TrpG/PapA_dom"/>
</dbReference>
<gene>
    <name evidence="3" type="primary">pabA</name>
    <name evidence="3" type="ORF">PFLmoz3_05947</name>
</gene>
<dbReference type="GO" id="GO:0004049">
    <property type="term" value="F:anthranilate synthase activity"/>
    <property type="evidence" value="ECO:0007669"/>
    <property type="project" value="TreeGrafter"/>
</dbReference>
<evidence type="ECO:0000259" key="2">
    <source>
        <dbReference type="Pfam" id="PF00117"/>
    </source>
</evidence>
<comment type="caution">
    <text evidence="3">The sequence shown here is derived from an EMBL/GenBank/DDBJ whole genome shotgun (WGS) entry which is preliminary data.</text>
</comment>
<dbReference type="GO" id="GO:0000162">
    <property type="term" value="P:L-tryptophan biosynthetic process"/>
    <property type="evidence" value="ECO:0007669"/>
    <property type="project" value="TreeGrafter"/>
</dbReference>
<dbReference type="AlphaFoldDB" id="A0A109LB98"/>
<dbReference type="InterPro" id="IPR017926">
    <property type="entry name" value="GATASE"/>
</dbReference>
<dbReference type="FunFam" id="3.40.50.880:FF:000003">
    <property type="entry name" value="Anthranilate synthase component II"/>
    <property type="match status" value="1"/>
</dbReference>
<dbReference type="Gene3D" id="3.40.50.880">
    <property type="match status" value="1"/>
</dbReference>
<keyword evidence="1" id="KW-0315">Glutamine amidotransferase</keyword>
<dbReference type="Pfam" id="PF00117">
    <property type="entry name" value="GATase"/>
    <property type="match status" value="1"/>
</dbReference>
<name>A0A109LB98_PSEFL</name>
<organism evidence="3 4">
    <name type="scientific">Pseudomonas fluorescens</name>
    <dbReference type="NCBI Taxonomy" id="294"/>
    <lineage>
        <taxon>Bacteria</taxon>
        <taxon>Pseudomonadati</taxon>
        <taxon>Pseudomonadota</taxon>
        <taxon>Gammaproteobacteria</taxon>
        <taxon>Pseudomonadales</taxon>
        <taxon>Pseudomonadaceae</taxon>
        <taxon>Pseudomonas</taxon>
    </lineage>
</organism>
<sequence>MLLIIDNYDSFVFNILQWLDYPADQIKVLRNDDVSLKQLTVADVEAVIISPGPMSPGEAGYSNEAVRLFGESGIPVLGICLGHQCIGHVYGCVVGRHPRPAHGKEAIVELQRSALFNGLPERITVGRYHSLHVEMHSVDHPQLKVTATLDDGTVMALEHRHYPIYGVQFHPESVLTGAPGKTVLSNFLTIAGLKPRSKITPAVSGF</sequence>
<evidence type="ECO:0000313" key="3">
    <source>
        <dbReference type="EMBL" id="KWV84426.1"/>
    </source>
</evidence>
<dbReference type="InterPro" id="IPR029062">
    <property type="entry name" value="Class_I_gatase-like"/>
</dbReference>
<keyword evidence="3" id="KW-0032">Aminotransferase</keyword>
<feature type="domain" description="Glutamine amidotransferase" evidence="2">
    <location>
        <begin position="3"/>
        <end position="188"/>
    </location>
</feature>
<dbReference type="CDD" id="cd01743">
    <property type="entry name" value="GATase1_Anthranilate_Synthase"/>
    <property type="match status" value="1"/>
</dbReference>
<dbReference type="GO" id="GO:0005829">
    <property type="term" value="C:cytosol"/>
    <property type="evidence" value="ECO:0007669"/>
    <property type="project" value="TreeGrafter"/>
</dbReference>
<dbReference type="EMBL" id="LCYA01000205">
    <property type="protein sequence ID" value="KWV84426.1"/>
    <property type="molecule type" value="Genomic_DNA"/>
</dbReference>
<accession>A0A109LB98</accession>
<reference evidence="3 4" key="1">
    <citation type="submission" date="2015-05" db="EMBL/GenBank/DDBJ databases">
        <title>A genomic and transcriptomic approach to investigate the blue pigment phenotype in Pseudomonas fluorescens.</title>
        <authorList>
            <person name="Andreani N.A."/>
            <person name="Cardazzo B."/>
        </authorList>
    </citation>
    <scope>NUCLEOTIDE SEQUENCE [LARGE SCALE GENOMIC DNA]</scope>
    <source>
        <strain evidence="3 4">Ps_22</strain>
    </source>
</reference>
<dbReference type="Proteomes" id="UP000061348">
    <property type="component" value="Unassembled WGS sequence"/>
</dbReference>
<dbReference type="NCBIfam" id="TIGR00566">
    <property type="entry name" value="trpG_papA"/>
    <property type="match status" value="1"/>
</dbReference>
<keyword evidence="3" id="KW-0808">Transferase</keyword>
<evidence type="ECO:0000256" key="1">
    <source>
        <dbReference type="ARBA" id="ARBA00022962"/>
    </source>
</evidence>
<evidence type="ECO:0000313" key="4">
    <source>
        <dbReference type="Proteomes" id="UP000061348"/>
    </source>
</evidence>
<dbReference type="PROSITE" id="PS51273">
    <property type="entry name" value="GATASE_TYPE_1"/>
    <property type="match status" value="1"/>
</dbReference>
<dbReference type="RefSeq" id="WP_060765300.1">
    <property type="nucleotide sequence ID" value="NZ_LCYA01000205.1"/>
</dbReference>
<dbReference type="SUPFAM" id="SSF52317">
    <property type="entry name" value="Class I glutamine amidotransferase-like"/>
    <property type="match status" value="1"/>
</dbReference>
<dbReference type="PRINTS" id="PR00097">
    <property type="entry name" value="ANTSNTHASEII"/>
</dbReference>
<proteinExistence type="predicted"/>
<dbReference type="EC" id="2.6.1.85" evidence="3"/>
<dbReference type="GO" id="GO:0046820">
    <property type="term" value="F:4-amino-4-deoxychorismate synthase activity"/>
    <property type="evidence" value="ECO:0007669"/>
    <property type="project" value="UniProtKB-EC"/>
</dbReference>